<dbReference type="EC" id="2.1.2.3" evidence="8"/>
<evidence type="ECO:0000256" key="6">
    <source>
        <dbReference type="ARBA" id="ARBA00022801"/>
    </source>
</evidence>
<evidence type="ECO:0000256" key="7">
    <source>
        <dbReference type="ARBA" id="ARBA00023268"/>
    </source>
</evidence>
<dbReference type="GO" id="GO:0003937">
    <property type="term" value="F:IMP cyclohydrolase activity"/>
    <property type="evidence" value="ECO:0007669"/>
    <property type="project" value="UniProtKB-EC"/>
</dbReference>
<keyword evidence="4 8" id="KW-0808">Transferase</keyword>
<dbReference type="InterPro" id="IPR011607">
    <property type="entry name" value="MGS-like_dom"/>
</dbReference>
<dbReference type="GO" id="GO:0004643">
    <property type="term" value="F:phosphoribosylaminoimidazolecarboxamide formyltransferase activity"/>
    <property type="evidence" value="ECO:0007669"/>
    <property type="project" value="UniProtKB-EC"/>
</dbReference>
<protein>
    <recommendedName>
        <fullName evidence="8">Bifunctional purine biosynthesis protein PurH</fullName>
    </recommendedName>
    <domain>
        <recommendedName>
            <fullName evidence="8">Phosphoribosylaminoimidazolecarboxamide formyltransferase</fullName>
            <ecNumber evidence="8">2.1.2.3</ecNumber>
        </recommendedName>
        <alternativeName>
            <fullName evidence="8">AICAR transformylase</fullName>
        </alternativeName>
    </domain>
    <domain>
        <recommendedName>
            <fullName evidence="8">IMP cyclohydrolase</fullName>
            <ecNumber evidence="8">3.5.4.10</ecNumber>
        </recommendedName>
        <alternativeName>
            <fullName evidence="8">ATIC</fullName>
        </alternativeName>
        <alternativeName>
            <fullName evidence="8">IMP synthase</fullName>
        </alternativeName>
        <alternativeName>
            <fullName evidence="8">Inosinicase</fullName>
        </alternativeName>
    </domain>
</protein>
<evidence type="ECO:0000256" key="5">
    <source>
        <dbReference type="ARBA" id="ARBA00022755"/>
    </source>
</evidence>
<dbReference type="EMBL" id="SMLH01000001">
    <property type="protein sequence ID" value="TDE31194.1"/>
    <property type="molecule type" value="Genomic_DNA"/>
</dbReference>
<dbReference type="PROSITE" id="PS51855">
    <property type="entry name" value="MGS"/>
    <property type="match status" value="1"/>
</dbReference>
<comment type="pathway">
    <text evidence="1 8">Purine metabolism; IMP biosynthesis via de novo pathway; IMP from 5-formamido-1-(5-phospho-D-ribosyl)imidazole-4-carboxamide: step 1/1.</text>
</comment>
<dbReference type="Gene3D" id="3.40.140.20">
    <property type="match status" value="2"/>
</dbReference>
<dbReference type="PIRSF" id="PIRSF000414">
    <property type="entry name" value="AICARFT_IMPCHas"/>
    <property type="match status" value="1"/>
</dbReference>
<gene>
    <name evidence="8 10" type="primary">purH</name>
    <name evidence="10" type="ORF">E0I61_00390</name>
</gene>
<evidence type="ECO:0000256" key="1">
    <source>
        <dbReference type="ARBA" id="ARBA00004844"/>
    </source>
</evidence>
<comment type="catalytic activity">
    <reaction evidence="8">
        <text>IMP + H2O = 5-formamido-1-(5-phospho-D-ribosyl)imidazole-4-carboxamide</text>
        <dbReference type="Rhea" id="RHEA:18445"/>
        <dbReference type="ChEBI" id="CHEBI:15377"/>
        <dbReference type="ChEBI" id="CHEBI:58053"/>
        <dbReference type="ChEBI" id="CHEBI:58467"/>
        <dbReference type="EC" id="3.5.4.10"/>
    </reaction>
</comment>
<dbReference type="SMART" id="SM00798">
    <property type="entry name" value="AICARFT_IMPCHas"/>
    <property type="match status" value="1"/>
</dbReference>
<evidence type="ECO:0000256" key="2">
    <source>
        <dbReference type="ARBA" id="ARBA00004954"/>
    </source>
</evidence>
<dbReference type="Pfam" id="PF01808">
    <property type="entry name" value="AICARFT_IMPCHas"/>
    <property type="match status" value="1"/>
</dbReference>
<dbReference type="SUPFAM" id="SSF53927">
    <property type="entry name" value="Cytidine deaminase-like"/>
    <property type="match status" value="1"/>
</dbReference>
<dbReference type="RefSeq" id="WP_131991433.1">
    <property type="nucleotide sequence ID" value="NZ_SMLH01000001.1"/>
</dbReference>
<evidence type="ECO:0000313" key="10">
    <source>
        <dbReference type="EMBL" id="TDE31194.1"/>
    </source>
</evidence>
<dbReference type="EC" id="3.5.4.10" evidence="8"/>
<dbReference type="Pfam" id="PF02142">
    <property type="entry name" value="MGS"/>
    <property type="match status" value="1"/>
</dbReference>
<reference evidence="10 11" key="1">
    <citation type="submission" date="2019-03" db="EMBL/GenBank/DDBJ databases">
        <title>Novel species of Flavobacterium.</title>
        <authorList>
            <person name="Liu Q."/>
            <person name="Xin Y.-H."/>
        </authorList>
    </citation>
    <scope>NUCLEOTIDE SEQUENCE [LARGE SCALE GENOMIC DNA]</scope>
    <source>
        <strain evidence="10 11">LB2P22</strain>
    </source>
</reference>
<keyword evidence="7 8" id="KW-0511">Multifunctional enzyme</keyword>
<comment type="catalytic activity">
    <reaction evidence="8">
        <text>(6R)-10-formyltetrahydrofolate + 5-amino-1-(5-phospho-beta-D-ribosyl)imidazole-4-carboxamide = 5-formamido-1-(5-phospho-D-ribosyl)imidazole-4-carboxamide + (6S)-5,6,7,8-tetrahydrofolate</text>
        <dbReference type="Rhea" id="RHEA:22192"/>
        <dbReference type="ChEBI" id="CHEBI:57453"/>
        <dbReference type="ChEBI" id="CHEBI:58467"/>
        <dbReference type="ChEBI" id="CHEBI:58475"/>
        <dbReference type="ChEBI" id="CHEBI:195366"/>
        <dbReference type="EC" id="2.1.2.3"/>
    </reaction>
</comment>
<comment type="domain">
    <text evidence="8">The IMP cyclohydrolase activity resides in the N-terminal region.</text>
</comment>
<name>A0ABY2DU13_9FLAO</name>
<dbReference type="PANTHER" id="PTHR11692">
    <property type="entry name" value="BIFUNCTIONAL PURINE BIOSYNTHESIS PROTEIN PURH"/>
    <property type="match status" value="1"/>
</dbReference>
<sequence length="508" mass="55817">MNTTKTIQSALISVFSKEGLEPIVRQLNSQNVTLYSTGGTEDFIKNLGIPVIPVEDVTSYPSILGGRVKTLHPKVFGGILNRQDNESDVQQMIEFNIPQIDLVIVDLYPFEKTVASGASESDIIEKIDIGGISLIRAAAKNFKDTVIVASVDQYGLLLDLITDQNGATTLEDRKLLATKAFHVSSHYDTAIFNYFNTDETIYKQSIANGQVLRYGENPHQKGFFFGDFDAMFKKVHGKELSYNNLLDVDAAVNLVNEFKNDGPTFAILKHNNACGLATRTTISEAYLAALACDPTSAFGGVLISNTKIDVTTASEINKLFCEVVIAPEYDTEAITILQEKKNRIILVQNEVALPQKQVRTCLNGILVQERNNITDNKEDLRTVTITEPTEQEVQDLIFASKICKNTKSNTIVFAKNGTLIASGTGQTSRVDALLQAIEKANNFHFDLHGAVMASDAFFPFPDCVEIAKEAGITAVIQPGGSIKDELSINYCNENKVAMVFTGTRHFKH</sequence>
<feature type="domain" description="MGS-like" evidence="9">
    <location>
        <begin position="1"/>
        <end position="149"/>
    </location>
</feature>
<comment type="caution">
    <text evidence="10">The sequence shown here is derived from an EMBL/GenBank/DDBJ whole genome shotgun (WGS) entry which is preliminary data.</text>
</comment>
<keyword evidence="5 8" id="KW-0658">Purine biosynthesis</keyword>
<dbReference type="PANTHER" id="PTHR11692:SF0">
    <property type="entry name" value="BIFUNCTIONAL PURINE BIOSYNTHESIS PROTEIN ATIC"/>
    <property type="match status" value="1"/>
</dbReference>
<dbReference type="InterPro" id="IPR002695">
    <property type="entry name" value="PurH-like"/>
</dbReference>
<dbReference type="InterPro" id="IPR016193">
    <property type="entry name" value="Cytidine_deaminase-like"/>
</dbReference>
<accession>A0ABY2DU13</accession>
<dbReference type="InterPro" id="IPR024051">
    <property type="entry name" value="AICAR_Tfase_dup_dom_sf"/>
</dbReference>
<proteinExistence type="inferred from homology"/>
<evidence type="ECO:0000256" key="3">
    <source>
        <dbReference type="ARBA" id="ARBA00007667"/>
    </source>
</evidence>
<evidence type="ECO:0000313" key="11">
    <source>
        <dbReference type="Proteomes" id="UP000294685"/>
    </source>
</evidence>
<comment type="similarity">
    <text evidence="3 8">Belongs to the PurH family.</text>
</comment>
<dbReference type="InterPro" id="IPR036914">
    <property type="entry name" value="MGS-like_dom_sf"/>
</dbReference>
<dbReference type="Proteomes" id="UP000294685">
    <property type="component" value="Unassembled WGS sequence"/>
</dbReference>
<evidence type="ECO:0000256" key="8">
    <source>
        <dbReference type="HAMAP-Rule" id="MF_00139"/>
    </source>
</evidence>
<dbReference type="Gene3D" id="3.40.50.1380">
    <property type="entry name" value="Methylglyoxal synthase-like domain"/>
    <property type="match status" value="1"/>
</dbReference>
<dbReference type="NCBIfam" id="NF002049">
    <property type="entry name" value="PRK00881.1"/>
    <property type="match status" value="1"/>
</dbReference>
<evidence type="ECO:0000256" key="4">
    <source>
        <dbReference type="ARBA" id="ARBA00022679"/>
    </source>
</evidence>
<dbReference type="SMART" id="SM00851">
    <property type="entry name" value="MGS"/>
    <property type="match status" value="1"/>
</dbReference>
<dbReference type="HAMAP" id="MF_00139">
    <property type="entry name" value="PurH"/>
    <property type="match status" value="1"/>
</dbReference>
<dbReference type="CDD" id="cd01421">
    <property type="entry name" value="IMPCH"/>
    <property type="match status" value="1"/>
</dbReference>
<dbReference type="SUPFAM" id="SSF52335">
    <property type="entry name" value="Methylglyoxal synthase-like"/>
    <property type="match status" value="1"/>
</dbReference>
<keyword evidence="11" id="KW-1185">Reference proteome</keyword>
<comment type="pathway">
    <text evidence="2 8">Purine metabolism; IMP biosynthesis via de novo pathway; 5-formamido-1-(5-phospho-D-ribosyl)imidazole-4-carboxamide from 5-amino-1-(5-phospho-D-ribosyl)imidazole-4-carboxamide (10-formyl THF route): step 1/1.</text>
</comment>
<keyword evidence="6 8" id="KW-0378">Hydrolase</keyword>
<organism evidence="10 11">
    <name type="scientific">Flavobacterium ranwuense</name>
    <dbReference type="NCBI Taxonomy" id="2541725"/>
    <lineage>
        <taxon>Bacteria</taxon>
        <taxon>Pseudomonadati</taxon>
        <taxon>Bacteroidota</taxon>
        <taxon>Flavobacteriia</taxon>
        <taxon>Flavobacteriales</taxon>
        <taxon>Flavobacteriaceae</taxon>
        <taxon>Flavobacterium</taxon>
    </lineage>
</organism>
<evidence type="ECO:0000259" key="9">
    <source>
        <dbReference type="PROSITE" id="PS51855"/>
    </source>
</evidence>